<evidence type="ECO:0000259" key="11">
    <source>
        <dbReference type="PROSITE" id="PS51278"/>
    </source>
</evidence>
<dbReference type="SUPFAM" id="SSF52402">
    <property type="entry name" value="Adenine nucleotide alpha hydrolases-like"/>
    <property type="match status" value="1"/>
</dbReference>
<dbReference type="InterPro" id="IPR051786">
    <property type="entry name" value="ASN_synthetase/amidase"/>
</dbReference>
<dbReference type="GO" id="GO:0005829">
    <property type="term" value="C:cytosol"/>
    <property type="evidence" value="ECO:0007669"/>
    <property type="project" value="TreeGrafter"/>
</dbReference>
<dbReference type="PANTHER" id="PTHR43284:SF1">
    <property type="entry name" value="ASPARAGINE SYNTHETASE"/>
    <property type="match status" value="1"/>
</dbReference>
<dbReference type="PIRSF" id="PIRSF001589">
    <property type="entry name" value="Asn_synthetase_glu-h"/>
    <property type="match status" value="1"/>
</dbReference>
<evidence type="ECO:0000256" key="5">
    <source>
        <dbReference type="ARBA" id="ARBA00022840"/>
    </source>
</evidence>
<keyword evidence="4 9" id="KW-0547">Nucleotide-binding</keyword>
<organism evidence="12 13">
    <name type="scientific">Desulfosarcina ovata subsp. ovata</name>
    <dbReference type="NCBI Taxonomy" id="2752305"/>
    <lineage>
        <taxon>Bacteria</taxon>
        <taxon>Pseudomonadati</taxon>
        <taxon>Thermodesulfobacteriota</taxon>
        <taxon>Desulfobacteria</taxon>
        <taxon>Desulfobacterales</taxon>
        <taxon>Desulfosarcinaceae</taxon>
        <taxon>Desulfosarcina</taxon>
    </lineage>
</organism>
<comment type="similarity">
    <text evidence="2">Belongs to the asparagine synthetase family.</text>
</comment>
<dbReference type="PANTHER" id="PTHR43284">
    <property type="entry name" value="ASPARAGINE SYNTHETASE (GLUTAMINE-HYDROLYZING)"/>
    <property type="match status" value="1"/>
</dbReference>
<evidence type="ECO:0000256" key="3">
    <source>
        <dbReference type="ARBA" id="ARBA00012737"/>
    </source>
</evidence>
<evidence type="ECO:0000256" key="10">
    <source>
        <dbReference type="PIRSR" id="PIRSR001589-3"/>
    </source>
</evidence>
<comment type="catalytic activity">
    <reaction evidence="7">
        <text>L-aspartate + L-glutamine + ATP + H2O = L-asparagine + L-glutamate + AMP + diphosphate + H(+)</text>
        <dbReference type="Rhea" id="RHEA:12228"/>
        <dbReference type="ChEBI" id="CHEBI:15377"/>
        <dbReference type="ChEBI" id="CHEBI:15378"/>
        <dbReference type="ChEBI" id="CHEBI:29985"/>
        <dbReference type="ChEBI" id="CHEBI:29991"/>
        <dbReference type="ChEBI" id="CHEBI:30616"/>
        <dbReference type="ChEBI" id="CHEBI:33019"/>
        <dbReference type="ChEBI" id="CHEBI:58048"/>
        <dbReference type="ChEBI" id="CHEBI:58359"/>
        <dbReference type="ChEBI" id="CHEBI:456215"/>
        <dbReference type="EC" id="6.3.5.4"/>
    </reaction>
</comment>
<dbReference type="InterPro" id="IPR001962">
    <property type="entry name" value="Asn_synthase"/>
</dbReference>
<dbReference type="Gene3D" id="3.60.20.10">
    <property type="entry name" value="Glutamine Phosphoribosylpyrophosphate, subunit 1, domain 1"/>
    <property type="match status" value="1"/>
</dbReference>
<dbReference type="CDD" id="cd01991">
    <property type="entry name" value="Asn_synthase_B_C"/>
    <property type="match status" value="1"/>
</dbReference>
<feature type="site" description="Important for beta-aspartyl-AMP intermediate formation" evidence="10">
    <location>
        <position position="366"/>
    </location>
</feature>
<dbReference type="CDD" id="cd00712">
    <property type="entry name" value="AsnB"/>
    <property type="match status" value="1"/>
</dbReference>
<dbReference type="GO" id="GO:0005524">
    <property type="term" value="F:ATP binding"/>
    <property type="evidence" value="ECO:0007669"/>
    <property type="project" value="UniProtKB-KW"/>
</dbReference>
<evidence type="ECO:0000256" key="7">
    <source>
        <dbReference type="ARBA" id="ARBA00048741"/>
    </source>
</evidence>
<protein>
    <recommendedName>
        <fullName evidence="3">asparagine synthase (glutamine-hydrolyzing)</fullName>
        <ecNumber evidence="3">6.3.5.4</ecNumber>
    </recommendedName>
</protein>
<dbReference type="InterPro" id="IPR006426">
    <property type="entry name" value="Asn_synth_AEB"/>
</dbReference>
<keyword evidence="13" id="KW-1185">Reference proteome</keyword>
<name>A0A5K8A7N9_9BACT</name>
<dbReference type="Pfam" id="PF00733">
    <property type="entry name" value="Asn_synthase"/>
    <property type="match status" value="1"/>
</dbReference>
<evidence type="ECO:0000256" key="6">
    <source>
        <dbReference type="ARBA" id="ARBA00022962"/>
    </source>
</evidence>
<dbReference type="GO" id="GO:0004066">
    <property type="term" value="F:asparagine synthase (glutamine-hydrolyzing) activity"/>
    <property type="evidence" value="ECO:0007669"/>
    <property type="project" value="UniProtKB-EC"/>
</dbReference>
<dbReference type="EMBL" id="AP021879">
    <property type="protein sequence ID" value="BBO88476.1"/>
    <property type="molecule type" value="Genomic_DNA"/>
</dbReference>
<dbReference type="InterPro" id="IPR033738">
    <property type="entry name" value="AsnB_N"/>
</dbReference>
<feature type="binding site" evidence="9">
    <location>
        <position position="100"/>
    </location>
    <ligand>
        <name>L-glutamine</name>
        <dbReference type="ChEBI" id="CHEBI:58359"/>
    </ligand>
</feature>
<sequence length="658" mass="75606">MCGIAGIVNYRSLEDKRVLLGKMAGMMRHRGPDAAGMFLKGPVGLVHTRLSIIDLSSAGNQPIHNEDKSIWIVFNGEIFNFPEIRKDLEARGHRFYTQTDTEVLIHLYEEKGAHFLQVLNGQFALAIWDENKKELLLARDRVGIRPLFYQFDNGRMTFASEIKALFADTAIHREINAQSLADVFTCWAPLGELTPFKNIYQLLPGHYARINSQGMFIQSYWSPDFSHEDKSDRPLNDWVEELRGLLLDASRIRLRADVPVGAYLSGGIDSTYISSLVKQNFNNRLSTFSVRFTDKRFDESDYQTIAVRSLKTDHHDVCCSEEDIGTLFPKVVWHTETPIIRTAPTPLFMLSKLVRERNFKVVLTGEGADEIFAGYNIFKEDKIRRFWARQPDSEKRPKLLEKLYPYIFSGANSRSRQFLQGFFKKDLLAIDSPVYSHLLRWSNTSQLQSFFSNDLQSQAFSTNAFADRYCANLPNDFMSWSPLSRAQYTEMRIFLSNYLLSSQGDRMAMANSIEGRFPFLDHRLIEFACRLPQRFRIHGLNEKFLLKQAARGVIPDELIERAKQPYRAPISRCFFGNRKLDYVDEMMSEDQIRAKGYFEPSKVSRLIAKCGKGKGQLLSERENMALVGILSTQLLDHQFISSFPLQSDHLIDDIAVHS</sequence>
<reference evidence="12 13" key="1">
    <citation type="submission" date="2019-11" db="EMBL/GenBank/DDBJ databases">
        <title>Comparative genomics of hydrocarbon-degrading Desulfosarcina strains.</title>
        <authorList>
            <person name="Watanabe M."/>
            <person name="Kojima H."/>
            <person name="Fukui M."/>
        </authorList>
    </citation>
    <scope>NUCLEOTIDE SEQUENCE [LARGE SCALE GENOMIC DNA]</scope>
    <source>
        <strain evidence="13">oXyS1</strain>
    </source>
</reference>
<accession>A0A5K8A7N9</accession>
<evidence type="ECO:0000256" key="9">
    <source>
        <dbReference type="PIRSR" id="PIRSR001589-2"/>
    </source>
</evidence>
<dbReference type="InterPro" id="IPR014729">
    <property type="entry name" value="Rossmann-like_a/b/a_fold"/>
</dbReference>
<proteinExistence type="inferred from homology"/>
<comment type="pathway">
    <text evidence="1">Amino-acid biosynthesis; L-asparagine biosynthesis; L-asparagine from L-aspartate (L-Gln route): step 1/1.</text>
</comment>
<feature type="active site" description="For GATase activity" evidence="8">
    <location>
        <position position="2"/>
    </location>
</feature>
<dbReference type="EC" id="6.3.5.4" evidence="3"/>
<dbReference type="InterPro" id="IPR017932">
    <property type="entry name" value="GATase_2_dom"/>
</dbReference>
<evidence type="ECO:0000256" key="2">
    <source>
        <dbReference type="ARBA" id="ARBA00005752"/>
    </source>
</evidence>
<keyword evidence="8" id="KW-0061">Asparagine biosynthesis</keyword>
<dbReference type="AlphaFoldDB" id="A0A5K8A7N9"/>
<dbReference type="RefSeq" id="WP_155309784.1">
    <property type="nucleotide sequence ID" value="NZ_AP021879.1"/>
</dbReference>
<feature type="domain" description="Glutamine amidotransferase type-2" evidence="11">
    <location>
        <begin position="2"/>
        <end position="213"/>
    </location>
</feature>
<evidence type="ECO:0000256" key="4">
    <source>
        <dbReference type="ARBA" id="ARBA00022741"/>
    </source>
</evidence>
<dbReference type="Pfam" id="PF13537">
    <property type="entry name" value="GATase_7"/>
    <property type="match status" value="1"/>
</dbReference>
<evidence type="ECO:0000256" key="8">
    <source>
        <dbReference type="PIRSR" id="PIRSR001589-1"/>
    </source>
</evidence>
<dbReference type="SUPFAM" id="SSF56235">
    <property type="entry name" value="N-terminal nucleophile aminohydrolases (Ntn hydrolases)"/>
    <property type="match status" value="1"/>
</dbReference>
<dbReference type="InterPro" id="IPR029055">
    <property type="entry name" value="Ntn_hydrolases_N"/>
</dbReference>
<evidence type="ECO:0000313" key="12">
    <source>
        <dbReference type="EMBL" id="BBO88476.1"/>
    </source>
</evidence>
<dbReference type="GO" id="GO:0006529">
    <property type="term" value="P:asparagine biosynthetic process"/>
    <property type="evidence" value="ECO:0007669"/>
    <property type="project" value="UniProtKB-KW"/>
</dbReference>
<keyword evidence="8" id="KW-0028">Amino-acid biosynthesis</keyword>
<dbReference type="Gene3D" id="3.40.50.620">
    <property type="entry name" value="HUPs"/>
    <property type="match status" value="1"/>
</dbReference>
<keyword evidence="6 8" id="KW-0315">Glutamine amidotransferase</keyword>
<evidence type="ECO:0000256" key="1">
    <source>
        <dbReference type="ARBA" id="ARBA00005187"/>
    </source>
</evidence>
<gene>
    <name evidence="12" type="primary">asnB</name>
    <name evidence="12" type="ORF">DSCOOX_16560</name>
</gene>
<feature type="binding site" evidence="9">
    <location>
        <position position="290"/>
    </location>
    <ligand>
        <name>ATP</name>
        <dbReference type="ChEBI" id="CHEBI:30616"/>
    </ligand>
</feature>
<dbReference type="PROSITE" id="PS51278">
    <property type="entry name" value="GATASE_TYPE_2"/>
    <property type="match status" value="1"/>
</dbReference>
<evidence type="ECO:0000313" key="13">
    <source>
        <dbReference type="Proteomes" id="UP000422108"/>
    </source>
</evidence>
<dbReference type="Proteomes" id="UP000422108">
    <property type="component" value="Chromosome"/>
</dbReference>
<keyword evidence="5 9" id="KW-0067">ATP-binding</keyword>
<dbReference type="NCBIfam" id="TIGR01536">
    <property type="entry name" value="asn_synth_AEB"/>
    <property type="match status" value="1"/>
</dbReference>